<sequence>MKNLVLAMGLTLSMASVAWAEGQTHHVAIHVDENDPQVMNMALNNVANVAKYYESQGDTVIVEVVAYGPGLNMYIPDKSPVADRISAMSLEIPNLSFAACGNTKAAMSKKAGHEIELMAEATVVPSGVVRLIELQEQGYAYVRP</sequence>
<dbReference type="EMBL" id="FMZV01000006">
    <property type="protein sequence ID" value="SDD31628.1"/>
    <property type="molecule type" value="Genomic_DNA"/>
</dbReference>
<protein>
    <submittedName>
        <fullName evidence="2">Uncharacterized protein</fullName>
    </submittedName>
</protein>
<dbReference type="Proteomes" id="UP000199628">
    <property type="component" value="Unassembled WGS sequence"/>
</dbReference>
<dbReference type="Gene3D" id="3.40.1260.10">
    <property type="entry name" value="DsrEFH-like"/>
    <property type="match status" value="1"/>
</dbReference>
<dbReference type="PANTHER" id="PTHR37691:SF1">
    <property type="entry name" value="BLR3518 PROTEIN"/>
    <property type="match status" value="1"/>
</dbReference>
<dbReference type="AlphaFoldDB" id="A0A1G6TR91"/>
<dbReference type="STRING" id="639004.SAMN04488239_106164"/>
<proteinExistence type="predicted"/>
<evidence type="ECO:0000313" key="3">
    <source>
        <dbReference type="Proteomes" id="UP000199628"/>
    </source>
</evidence>
<dbReference type="SUPFAM" id="SSF75169">
    <property type="entry name" value="DsrEFH-like"/>
    <property type="match status" value="1"/>
</dbReference>
<keyword evidence="1" id="KW-0732">Signal</keyword>
<gene>
    <name evidence="2" type="ORF">SAMN04488239_106164</name>
</gene>
<dbReference type="RefSeq" id="WP_093031002.1">
    <property type="nucleotide sequence ID" value="NZ_FMZV01000006.1"/>
</dbReference>
<feature type="signal peptide" evidence="1">
    <location>
        <begin position="1"/>
        <end position="20"/>
    </location>
</feature>
<feature type="chain" id="PRO_5011706649" evidence="1">
    <location>
        <begin position="21"/>
        <end position="144"/>
    </location>
</feature>
<organism evidence="2 3">
    <name type="scientific">Ruegeria marina</name>
    <dbReference type="NCBI Taxonomy" id="639004"/>
    <lineage>
        <taxon>Bacteria</taxon>
        <taxon>Pseudomonadati</taxon>
        <taxon>Pseudomonadota</taxon>
        <taxon>Alphaproteobacteria</taxon>
        <taxon>Rhodobacterales</taxon>
        <taxon>Roseobacteraceae</taxon>
        <taxon>Ruegeria</taxon>
    </lineage>
</organism>
<reference evidence="3" key="1">
    <citation type="submission" date="2016-10" db="EMBL/GenBank/DDBJ databases">
        <authorList>
            <person name="Varghese N."/>
            <person name="Submissions S."/>
        </authorList>
    </citation>
    <scope>NUCLEOTIDE SEQUENCE [LARGE SCALE GENOMIC DNA]</scope>
    <source>
        <strain evidence="3">CGMCC 1.9108</strain>
    </source>
</reference>
<name>A0A1G6TR91_9RHOB</name>
<dbReference type="OrthoDB" id="5794490at2"/>
<keyword evidence="3" id="KW-1185">Reference proteome</keyword>
<dbReference type="InterPro" id="IPR027396">
    <property type="entry name" value="DsrEFH-like"/>
</dbReference>
<evidence type="ECO:0000313" key="2">
    <source>
        <dbReference type="EMBL" id="SDD31628.1"/>
    </source>
</evidence>
<evidence type="ECO:0000256" key="1">
    <source>
        <dbReference type="SAM" id="SignalP"/>
    </source>
</evidence>
<accession>A0A1G6TR91</accession>
<dbReference type="PANTHER" id="PTHR37691">
    <property type="entry name" value="BLR3518 PROTEIN"/>
    <property type="match status" value="1"/>
</dbReference>